<sequence length="429" mass="48785">MAKKKFSNSLNSQMLRMTLIPLTLMAIIIISVSVSGLYQLVANETKEELIRDAQLAQYVLNEIYVGEYWAEDADGDGVAEMYKGEQRINGEYTMVDDLADMLDIDISVFYNDVRLITTLKDTDGNRATGTSASVIVKKEVLEEGASKFYSNVMVYDRKSYAYYMPLVSEAGTTDGMIAVSRSQESVKQELLQYIFPICVTCGLTAFLMGYIMIYFNRKLAGRIRKMDKYMNALADGNFDVEMPRELMLEDDEIKHLATDGKRMAKAIQMLVDYDALTELNNRRYAEKKLEDIRIRSVEQGMQYCVCISDIDFFKKVNDTFGHEMGDYVLKKVAEKLKAGMVGKGMAARWGGEEFLLIFDNRELDIARRELELIMDEVRTIWVPDSDRQITMSFGLTALQPGESVDDALKRADENLYQAKEGGRNQIICK</sequence>
<feature type="transmembrane region" description="Helical" evidence="6">
    <location>
        <begin position="20"/>
        <end position="41"/>
    </location>
</feature>
<dbReference type="InterPro" id="IPR033463">
    <property type="entry name" value="sCache_3"/>
</dbReference>
<protein>
    <submittedName>
        <fullName evidence="9">Diguanylate cyclase (GGDEF) domain-containing protein</fullName>
    </submittedName>
</protein>
<evidence type="ECO:0000256" key="6">
    <source>
        <dbReference type="SAM" id="Phobius"/>
    </source>
</evidence>
<comment type="subcellular location">
    <subcellularLocation>
        <location evidence="1">Cell membrane</location>
        <topology evidence="1">Multi-pass membrane protein</topology>
    </subcellularLocation>
</comment>
<dbReference type="InterPro" id="IPR029787">
    <property type="entry name" value="Nucleotide_cyclase"/>
</dbReference>
<organism evidence="9 10">
    <name type="scientific">Pseudobutyrivibrio xylanivorans</name>
    <dbReference type="NCBI Taxonomy" id="185007"/>
    <lineage>
        <taxon>Bacteria</taxon>
        <taxon>Bacillati</taxon>
        <taxon>Bacillota</taxon>
        <taxon>Clostridia</taxon>
        <taxon>Lachnospirales</taxon>
        <taxon>Lachnospiraceae</taxon>
        <taxon>Pseudobutyrivibrio</taxon>
    </lineage>
</organism>
<proteinExistence type="predicted"/>
<evidence type="ECO:0000256" key="4">
    <source>
        <dbReference type="ARBA" id="ARBA00022989"/>
    </source>
</evidence>
<dbReference type="AlphaFoldDB" id="A0A1G5RRR6"/>
<evidence type="ECO:0000313" key="10">
    <source>
        <dbReference type="Proteomes" id="UP000199428"/>
    </source>
</evidence>
<dbReference type="RefSeq" id="WP_090160766.1">
    <property type="nucleotide sequence ID" value="NZ_FMWK01000001.1"/>
</dbReference>
<evidence type="ECO:0000256" key="2">
    <source>
        <dbReference type="ARBA" id="ARBA00022475"/>
    </source>
</evidence>
<dbReference type="GO" id="GO:0007165">
    <property type="term" value="P:signal transduction"/>
    <property type="evidence" value="ECO:0007669"/>
    <property type="project" value="InterPro"/>
</dbReference>
<evidence type="ECO:0000256" key="1">
    <source>
        <dbReference type="ARBA" id="ARBA00004651"/>
    </source>
</evidence>
<dbReference type="GO" id="GO:0005886">
    <property type="term" value="C:plasma membrane"/>
    <property type="evidence" value="ECO:0007669"/>
    <property type="project" value="UniProtKB-SubCell"/>
</dbReference>
<feature type="transmembrane region" description="Helical" evidence="6">
    <location>
        <begin position="190"/>
        <end position="215"/>
    </location>
</feature>
<dbReference type="PROSITE" id="PS50885">
    <property type="entry name" value="HAMP"/>
    <property type="match status" value="1"/>
</dbReference>
<keyword evidence="2" id="KW-1003">Cell membrane</keyword>
<dbReference type="Proteomes" id="UP000199428">
    <property type="component" value="Unassembled WGS sequence"/>
</dbReference>
<dbReference type="EMBL" id="FMWK01000001">
    <property type="protein sequence ID" value="SCZ76540.1"/>
    <property type="molecule type" value="Genomic_DNA"/>
</dbReference>
<dbReference type="Gene3D" id="6.10.340.10">
    <property type="match status" value="1"/>
</dbReference>
<dbReference type="GO" id="GO:0052621">
    <property type="term" value="F:diguanylate cyclase activity"/>
    <property type="evidence" value="ECO:0007669"/>
    <property type="project" value="TreeGrafter"/>
</dbReference>
<evidence type="ECO:0000259" key="8">
    <source>
        <dbReference type="PROSITE" id="PS50887"/>
    </source>
</evidence>
<keyword evidence="3 6" id="KW-0812">Transmembrane</keyword>
<keyword evidence="4 6" id="KW-1133">Transmembrane helix</keyword>
<dbReference type="Pfam" id="PF17202">
    <property type="entry name" value="sCache_3_3"/>
    <property type="match status" value="1"/>
</dbReference>
<dbReference type="InterPro" id="IPR000160">
    <property type="entry name" value="GGDEF_dom"/>
</dbReference>
<feature type="domain" description="HAMP" evidence="7">
    <location>
        <begin position="217"/>
        <end position="272"/>
    </location>
</feature>
<dbReference type="Pfam" id="PF00990">
    <property type="entry name" value="GGDEF"/>
    <property type="match status" value="1"/>
</dbReference>
<dbReference type="PANTHER" id="PTHR45138">
    <property type="entry name" value="REGULATORY COMPONENTS OF SENSORY TRANSDUCTION SYSTEM"/>
    <property type="match status" value="1"/>
</dbReference>
<keyword evidence="5 6" id="KW-0472">Membrane</keyword>
<evidence type="ECO:0000256" key="3">
    <source>
        <dbReference type="ARBA" id="ARBA00022692"/>
    </source>
</evidence>
<accession>A0A1G5RRR6</accession>
<reference evidence="9 10" key="1">
    <citation type="submission" date="2016-10" db="EMBL/GenBank/DDBJ databases">
        <authorList>
            <person name="de Groot N.N."/>
        </authorList>
    </citation>
    <scope>NUCLEOTIDE SEQUENCE [LARGE SCALE GENOMIC DNA]</scope>
    <source>
        <strain evidence="9 10">DSM 10317</strain>
    </source>
</reference>
<dbReference type="SMART" id="SM00267">
    <property type="entry name" value="GGDEF"/>
    <property type="match status" value="1"/>
</dbReference>
<dbReference type="Gene3D" id="3.30.70.270">
    <property type="match status" value="1"/>
</dbReference>
<evidence type="ECO:0000256" key="5">
    <source>
        <dbReference type="ARBA" id="ARBA00023136"/>
    </source>
</evidence>
<evidence type="ECO:0000259" key="7">
    <source>
        <dbReference type="PROSITE" id="PS50885"/>
    </source>
</evidence>
<dbReference type="CDD" id="cd01949">
    <property type="entry name" value="GGDEF"/>
    <property type="match status" value="1"/>
</dbReference>
<feature type="domain" description="GGDEF" evidence="8">
    <location>
        <begin position="301"/>
        <end position="429"/>
    </location>
</feature>
<dbReference type="PANTHER" id="PTHR45138:SF9">
    <property type="entry name" value="DIGUANYLATE CYCLASE DGCM-RELATED"/>
    <property type="match status" value="1"/>
</dbReference>
<dbReference type="FunFam" id="3.30.70.270:FF:000001">
    <property type="entry name" value="Diguanylate cyclase domain protein"/>
    <property type="match status" value="1"/>
</dbReference>
<name>A0A1G5RRR6_PSEXY</name>
<dbReference type="SUPFAM" id="SSF55073">
    <property type="entry name" value="Nucleotide cyclase"/>
    <property type="match status" value="1"/>
</dbReference>
<dbReference type="InterPro" id="IPR043128">
    <property type="entry name" value="Rev_trsase/Diguanyl_cyclase"/>
</dbReference>
<dbReference type="InterPro" id="IPR003660">
    <property type="entry name" value="HAMP_dom"/>
</dbReference>
<dbReference type="PROSITE" id="PS50887">
    <property type="entry name" value="GGDEF"/>
    <property type="match status" value="1"/>
</dbReference>
<gene>
    <name evidence="9" type="ORF">SAMN02910350_00304</name>
</gene>
<evidence type="ECO:0000313" key="9">
    <source>
        <dbReference type="EMBL" id="SCZ76540.1"/>
    </source>
</evidence>
<dbReference type="InterPro" id="IPR050469">
    <property type="entry name" value="Diguanylate_Cyclase"/>
</dbReference>
<dbReference type="NCBIfam" id="TIGR00254">
    <property type="entry name" value="GGDEF"/>
    <property type="match status" value="1"/>
</dbReference>